<keyword evidence="9" id="KW-0175">Coiled coil</keyword>
<evidence type="ECO:0000313" key="15">
    <source>
        <dbReference type="EMBL" id="PWN87039.1"/>
    </source>
</evidence>
<evidence type="ECO:0000256" key="2">
    <source>
        <dbReference type="ARBA" id="ARBA00007956"/>
    </source>
</evidence>
<evidence type="ECO:0000256" key="4">
    <source>
        <dbReference type="ARBA" id="ARBA00022692"/>
    </source>
</evidence>
<accession>A0A316YCU7</accession>
<dbReference type="GeneID" id="37044744"/>
<dbReference type="InParanoid" id="A0A316YCU7"/>
<evidence type="ECO:0000259" key="14">
    <source>
        <dbReference type="Pfam" id="PF18035"/>
    </source>
</evidence>
<dbReference type="PANTHER" id="PTHR12701">
    <property type="entry name" value="BCR-ASSOCIATED PROTEIN, BAP"/>
    <property type="match status" value="1"/>
</dbReference>
<feature type="domain" description="Bap31/Bap29 cytoplasmic coiled-coil" evidence="14">
    <location>
        <begin position="138"/>
        <end position="186"/>
    </location>
</feature>
<feature type="compositionally biased region" description="Polar residues" evidence="12">
    <location>
        <begin position="177"/>
        <end position="186"/>
    </location>
</feature>
<feature type="transmembrane region" description="Helical" evidence="11">
    <location>
        <begin position="47"/>
        <end position="66"/>
    </location>
</feature>
<gene>
    <name evidence="15" type="ORF">FA10DRAFT_269637</name>
</gene>
<reference evidence="15 16" key="1">
    <citation type="journal article" date="2018" name="Mol. Biol. Evol.">
        <title>Broad Genomic Sampling Reveals a Smut Pathogenic Ancestry of the Fungal Clade Ustilaginomycotina.</title>
        <authorList>
            <person name="Kijpornyongpan T."/>
            <person name="Mondo S.J."/>
            <person name="Barry K."/>
            <person name="Sandor L."/>
            <person name="Lee J."/>
            <person name="Lipzen A."/>
            <person name="Pangilinan J."/>
            <person name="LaButti K."/>
            <person name="Hainaut M."/>
            <person name="Henrissat B."/>
            <person name="Grigoriev I.V."/>
            <person name="Spatafora J.W."/>
            <person name="Aime M.C."/>
        </authorList>
    </citation>
    <scope>NUCLEOTIDE SEQUENCE [LARGE SCALE GENOMIC DNA]</scope>
    <source>
        <strain evidence="15 16">MCA 4198</strain>
    </source>
</reference>
<dbReference type="InterPro" id="IPR008417">
    <property type="entry name" value="BAP29/BAP31"/>
</dbReference>
<feature type="region of interest" description="Disordered" evidence="12">
    <location>
        <begin position="164"/>
        <end position="186"/>
    </location>
</feature>
<evidence type="ECO:0000256" key="7">
    <source>
        <dbReference type="ARBA" id="ARBA00022927"/>
    </source>
</evidence>
<evidence type="ECO:0000313" key="16">
    <source>
        <dbReference type="Proteomes" id="UP000245768"/>
    </source>
</evidence>
<feature type="region of interest" description="Disordered" evidence="12">
    <location>
        <begin position="139"/>
        <end position="158"/>
    </location>
</feature>
<keyword evidence="6 11" id="KW-0931">ER-Golgi transport</keyword>
<evidence type="ECO:0000256" key="10">
    <source>
        <dbReference type="ARBA" id="ARBA00023136"/>
    </source>
</evidence>
<comment type="caution">
    <text evidence="11">Lacks conserved residue(s) required for the propagation of feature annotation.</text>
</comment>
<evidence type="ECO:0000256" key="12">
    <source>
        <dbReference type="SAM" id="MobiDB-lite"/>
    </source>
</evidence>
<evidence type="ECO:0000259" key="13">
    <source>
        <dbReference type="Pfam" id="PF05529"/>
    </source>
</evidence>
<dbReference type="FunCoup" id="A0A316YCU7">
    <property type="interactions" value="173"/>
</dbReference>
<comment type="subcellular location">
    <subcellularLocation>
        <location evidence="1 11">Endoplasmic reticulum membrane</location>
        <topology evidence="1 11">Multi-pass membrane protein</topology>
    </subcellularLocation>
</comment>
<evidence type="ECO:0000256" key="9">
    <source>
        <dbReference type="ARBA" id="ARBA00023054"/>
    </source>
</evidence>
<evidence type="ECO:0000256" key="6">
    <source>
        <dbReference type="ARBA" id="ARBA00022892"/>
    </source>
</evidence>
<dbReference type="GO" id="GO:0006888">
    <property type="term" value="P:endoplasmic reticulum to Golgi vesicle-mediated transport"/>
    <property type="evidence" value="ECO:0007669"/>
    <property type="project" value="UniProtKB-UniRule"/>
</dbReference>
<comment type="function">
    <text evidence="11">May play a role in anterograde transport of membrane proteins from the endoplasmic reticulum to the Golgi.</text>
</comment>
<evidence type="ECO:0000256" key="1">
    <source>
        <dbReference type="ARBA" id="ARBA00004477"/>
    </source>
</evidence>
<dbReference type="Pfam" id="PF05529">
    <property type="entry name" value="Bap31"/>
    <property type="match status" value="1"/>
</dbReference>
<evidence type="ECO:0000256" key="8">
    <source>
        <dbReference type="ARBA" id="ARBA00022989"/>
    </source>
</evidence>
<dbReference type="GO" id="GO:0070973">
    <property type="term" value="P:protein localization to endoplasmic reticulum exit site"/>
    <property type="evidence" value="ECO:0007669"/>
    <property type="project" value="UniProtKB-UniRule"/>
</dbReference>
<dbReference type="RefSeq" id="XP_025374237.1">
    <property type="nucleotide sequence ID" value="XM_025522828.1"/>
</dbReference>
<organism evidence="15 16">
    <name type="scientific">Acaromyces ingoldii</name>
    <dbReference type="NCBI Taxonomy" id="215250"/>
    <lineage>
        <taxon>Eukaryota</taxon>
        <taxon>Fungi</taxon>
        <taxon>Dikarya</taxon>
        <taxon>Basidiomycota</taxon>
        <taxon>Ustilaginomycotina</taxon>
        <taxon>Exobasidiomycetes</taxon>
        <taxon>Exobasidiales</taxon>
        <taxon>Cryptobasidiaceae</taxon>
        <taxon>Acaromyces</taxon>
    </lineage>
</organism>
<dbReference type="EMBL" id="KZ819641">
    <property type="protein sequence ID" value="PWN87039.1"/>
    <property type="molecule type" value="Genomic_DNA"/>
</dbReference>
<protein>
    <recommendedName>
        <fullName evidence="11">Endoplasmic reticulum transmembrane protein</fullName>
    </recommendedName>
</protein>
<sequence length="186" mass="20865">MTVHYTLTFMLLCVEAFVFLALIVPLPFKARRALFQFFGTNPIVGKILYGVKISIIFVSVLLVDAVQRLFRVMADRQAAKDQLGVRDTAHHDLLIKLAFAQRNCYLCGFTLFCSLILSRTYSLVNELIEAQTRLEQIQGSASAKGGAPSTDIATMKKQMEQQQKEYQRLADELAQAKGQTPSTKKD</sequence>
<evidence type="ECO:0000256" key="3">
    <source>
        <dbReference type="ARBA" id="ARBA00022448"/>
    </source>
</evidence>
<keyword evidence="4 11" id="KW-0812">Transmembrane</keyword>
<dbReference type="GO" id="GO:0006886">
    <property type="term" value="P:intracellular protein transport"/>
    <property type="evidence" value="ECO:0007669"/>
    <property type="project" value="UniProtKB-UniRule"/>
</dbReference>
<feature type="transmembrane region" description="Helical" evidence="11">
    <location>
        <begin position="7"/>
        <end position="27"/>
    </location>
</feature>
<dbReference type="InterPro" id="IPR041672">
    <property type="entry name" value="Bap31/Bap29_C"/>
</dbReference>
<keyword evidence="5 11" id="KW-0256">Endoplasmic reticulum</keyword>
<dbReference type="PANTHER" id="PTHR12701:SF20">
    <property type="entry name" value="ENDOPLASMIC RETICULUM TRANSMEMBRANE PROTEIN"/>
    <property type="match status" value="1"/>
</dbReference>
<evidence type="ECO:0000256" key="11">
    <source>
        <dbReference type="RuleBase" id="RU367026"/>
    </source>
</evidence>
<comment type="similarity">
    <text evidence="2 11">Belongs to the BCAP29/BCAP31 family.</text>
</comment>
<dbReference type="Pfam" id="PF18035">
    <property type="entry name" value="Bap31_Bap29_C"/>
    <property type="match status" value="1"/>
</dbReference>
<keyword evidence="8 11" id="KW-1133">Transmembrane helix</keyword>
<dbReference type="OrthoDB" id="435607at2759"/>
<keyword evidence="3 11" id="KW-0813">Transport</keyword>
<keyword evidence="10 11" id="KW-0472">Membrane</keyword>
<keyword evidence="7 11" id="KW-0653">Protein transport</keyword>
<keyword evidence="16" id="KW-1185">Reference proteome</keyword>
<dbReference type="Proteomes" id="UP000245768">
    <property type="component" value="Unassembled WGS sequence"/>
</dbReference>
<dbReference type="GO" id="GO:0005789">
    <property type="term" value="C:endoplasmic reticulum membrane"/>
    <property type="evidence" value="ECO:0007669"/>
    <property type="project" value="UniProtKB-SubCell"/>
</dbReference>
<feature type="domain" description="BAP29/BAP31 transmembrane" evidence="13">
    <location>
        <begin position="1"/>
        <end position="136"/>
    </location>
</feature>
<proteinExistence type="inferred from homology"/>
<name>A0A316YCU7_9BASI</name>
<dbReference type="InterPro" id="IPR040463">
    <property type="entry name" value="BAP29/BAP31_N"/>
</dbReference>
<evidence type="ECO:0000256" key="5">
    <source>
        <dbReference type="ARBA" id="ARBA00022824"/>
    </source>
</evidence>
<dbReference type="AlphaFoldDB" id="A0A316YCU7"/>
<dbReference type="STRING" id="215250.A0A316YCU7"/>